<dbReference type="EMBL" id="LAZR01000230">
    <property type="protein sequence ID" value="KKN80490.1"/>
    <property type="molecule type" value="Genomic_DNA"/>
</dbReference>
<gene>
    <name evidence="2" type="ORF">LCGC14_0329350</name>
</gene>
<reference evidence="2" key="1">
    <citation type="journal article" date="2015" name="Nature">
        <title>Complex archaea that bridge the gap between prokaryotes and eukaryotes.</title>
        <authorList>
            <person name="Spang A."/>
            <person name="Saw J.H."/>
            <person name="Jorgensen S.L."/>
            <person name="Zaremba-Niedzwiedzka K."/>
            <person name="Martijn J."/>
            <person name="Lind A.E."/>
            <person name="van Eijk R."/>
            <person name="Schleper C."/>
            <person name="Guy L."/>
            <person name="Ettema T.J."/>
        </authorList>
    </citation>
    <scope>NUCLEOTIDE SEQUENCE</scope>
</reference>
<dbReference type="AlphaFoldDB" id="A0A0F9TGX4"/>
<feature type="domain" description="Glyoxalase-related protein" evidence="1">
    <location>
        <begin position="15"/>
        <end position="54"/>
    </location>
</feature>
<name>A0A0F9TGX4_9ZZZZ</name>
<evidence type="ECO:0000259" key="1">
    <source>
        <dbReference type="Pfam" id="PF20066"/>
    </source>
</evidence>
<dbReference type="InterPro" id="IPR045517">
    <property type="entry name" value="Glyoxalase_8"/>
</dbReference>
<protein>
    <recommendedName>
        <fullName evidence="1">Glyoxalase-related protein domain-containing protein</fullName>
    </recommendedName>
</protein>
<comment type="caution">
    <text evidence="2">The sequence shown here is derived from an EMBL/GenBank/DDBJ whole genome shotgun (WGS) entry which is preliminary data.</text>
</comment>
<proteinExistence type="predicted"/>
<accession>A0A0F9TGX4</accession>
<dbReference type="Pfam" id="PF20066">
    <property type="entry name" value="Glyoxalase_8"/>
    <property type="match status" value="1"/>
</dbReference>
<sequence length="298" mass="34830">MITKIIRGNNAHIDSSSVSKLKAQAKKLKRAENITHTEALEKVAKKFGFDNWHQVIDGNKVFHETERYFNEGIFAVFNLEDAMEIFDTKFYLTEDELAEVVIHDAYYQYFIHLIEEDDEDNRQLKDIYSEEELKEIFDNEISSKKFYRINFMIPGLSDEGACYSLNTLLDKATFKLPALYIVKGKFLENDYIFDNEWFEDDESYLPEHWPENQTNIVSGICIDPNLPQNFENKDNSLRTKLEIQHWWNRPFIRTIGENDETQYLVRVLDGGAWDRSTNHGVSNDLDSAIAKALSLTKN</sequence>
<organism evidence="2">
    <name type="scientific">marine sediment metagenome</name>
    <dbReference type="NCBI Taxonomy" id="412755"/>
    <lineage>
        <taxon>unclassified sequences</taxon>
        <taxon>metagenomes</taxon>
        <taxon>ecological metagenomes</taxon>
    </lineage>
</organism>
<evidence type="ECO:0000313" key="2">
    <source>
        <dbReference type="EMBL" id="KKN80490.1"/>
    </source>
</evidence>